<organism evidence="1 2">
    <name type="scientific">Escherichia phage vB_EcoS_Chapo</name>
    <dbReference type="NCBI Taxonomy" id="2750856"/>
    <lineage>
        <taxon>Viruses</taxon>
        <taxon>Duplodnaviria</taxon>
        <taxon>Heunggongvirae</taxon>
        <taxon>Uroviricota</taxon>
        <taxon>Caudoviricetes</taxon>
        <taxon>Drexlerviridae</taxon>
        <taxon>Tunavirinae</taxon>
        <taxon>Tunavirus</taxon>
        <taxon>Tunavirus chapo</taxon>
    </lineage>
</organism>
<keyword evidence="2" id="KW-1185">Reference proteome</keyword>
<dbReference type="Proteomes" id="UP000515648">
    <property type="component" value="Segment"/>
</dbReference>
<accession>A0A7D5FSE4</accession>
<evidence type="ECO:0000313" key="2">
    <source>
        <dbReference type="Proteomes" id="UP000515648"/>
    </source>
</evidence>
<evidence type="ECO:0000313" key="1">
    <source>
        <dbReference type="EMBL" id="QLF82443.1"/>
    </source>
</evidence>
<proteinExistence type="predicted"/>
<sequence>MSKIKHDDLKGVLMQLNPGQAFQLNPETFGFNGSYRTTFEFIRYVKRELGIDVIQAGLINGIQTFIFKPSEIRCLTLMK</sequence>
<reference evidence="1 2" key="1">
    <citation type="submission" date="2020-06" db="EMBL/GenBank/DDBJ databases">
        <title>Genome Sequences of Four Bacteriophages Infecting Toxigenic Escherichia coli (STEC).</title>
        <authorList>
            <person name="Dias C."/>
            <person name="Almeida C."/>
            <person name="Lobocka M."/>
            <person name="Oliveira H."/>
        </authorList>
    </citation>
    <scope>NUCLEOTIDE SEQUENCE [LARGE SCALE GENOMIC DNA]</scope>
</reference>
<dbReference type="EMBL" id="MT682715">
    <property type="protein sequence ID" value="QLF82443.1"/>
    <property type="molecule type" value="Genomic_DNA"/>
</dbReference>
<protein>
    <submittedName>
        <fullName evidence="1">Uncharacterized protein</fullName>
    </submittedName>
</protein>
<gene>
    <name evidence="1" type="ORF">F10C_002</name>
</gene>
<name>A0A7D5FSE4_9CAUD</name>